<dbReference type="InterPro" id="IPR050330">
    <property type="entry name" value="Bact_OuterMem_StrucFunc"/>
</dbReference>
<dbReference type="InterPro" id="IPR036737">
    <property type="entry name" value="OmpA-like_sf"/>
</dbReference>
<feature type="domain" description="OmpA-like" evidence="6">
    <location>
        <begin position="574"/>
        <end position="688"/>
    </location>
</feature>
<dbReference type="PANTHER" id="PTHR30329">
    <property type="entry name" value="STATOR ELEMENT OF FLAGELLAR MOTOR COMPLEX"/>
    <property type="match status" value="1"/>
</dbReference>
<dbReference type="RefSeq" id="WP_254087799.1">
    <property type="nucleotide sequence ID" value="NZ_JAHESE010000055.1"/>
</dbReference>
<feature type="signal peptide" evidence="5">
    <location>
        <begin position="1"/>
        <end position="18"/>
    </location>
</feature>
<dbReference type="CDD" id="cd07185">
    <property type="entry name" value="OmpA_C-like"/>
    <property type="match status" value="1"/>
</dbReference>
<evidence type="ECO:0000256" key="1">
    <source>
        <dbReference type="ARBA" id="ARBA00004442"/>
    </source>
</evidence>
<organism evidence="7 8">
    <name type="scientific">Dawidia cretensis</name>
    <dbReference type="NCBI Taxonomy" id="2782350"/>
    <lineage>
        <taxon>Bacteria</taxon>
        <taxon>Pseudomonadati</taxon>
        <taxon>Bacteroidota</taxon>
        <taxon>Cytophagia</taxon>
        <taxon>Cytophagales</taxon>
        <taxon>Chryseotaleaceae</taxon>
        <taxon>Dawidia</taxon>
    </lineage>
</organism>
<evidence type="ECO:0000256" key="5">
    <source>
        <dbReference type="SAM" id="SignalP"/>
    </source>
</evidence>
<dbReference type="EMBL" id="JAHESE010000055">
    <property type="protein sequence ID" value="MBT1712233.1"/>
    <property type="molecule type" value="Genomic_DNA"/>
</dbReference>
<evidence type="ECO:0000313" key="7">
    <source>
        <dbReference type="EMBL" id="MBT1712233.1"/>
    </source>
</evidence>
<feature type="chain" id="PRO_5042974855" evidence="5">
    <location>
        <begin position="19"/>
        <end position="688"/>
    </location>
</feature>
<keyword evidence="8" id="KW-1185">Reference proteome</keyword>
<comment type="caution">
    <text evidence="7">The sequence shown here is derived from an EMBL/GenBank/DDBJ whole genome shotgun (WGS) entry which is preliminary data.</text>
</comment>
<evidence type="ECO:0000256" key="2">
    <source>
        <dbReference type="ARBA" id="ARBA00023136"/>
    </source>
</evidence>
<dbReference type="Gene3D" id="2.60.40.1120">
    <property type="entry name" value="Carboxypeptidase-like, regulatory domain"/>
    <property type="match status" value="1"/>
</dbReference>
<evidence type="ECO:0000313" key="8">
    <source>
        <dbReference type="Proteomes" id="UP001319080"/>
    </source>
</evidence>
<dbReference type="Gene3D" id="2.120.10.30">
    <property type="entry name" value="TolB, C-terminal domain"/>
    <property type="match status" value="1"/>
</dbReference>
<dbReference type="Gene3D" id="3.30.1330.60">
    <property type="entry name" value="OmpA-like domain"/>
    <property type="match status" value="1"/>
</dbReference>
<dbReference type="PANTHER" id="PTHR30329:SF21">
    <property type="entry name" value="LIPOPROTEIN YIAD-RELATED"/>
    <property type="match status" value="1"/>
</dbReference>
<name>A0AAP2E4Q6_9BACT</name>
<dbReference type="InterPro" id="IPR011042">
    <property type="entry name" value="6-blade_b-propeller_TolB-like"/>
</dbReference>
<accession>A0AAP2E4Q6</accession>
<dbReference type="Proteomes" id="UP001319080">
    <property type="component" value="Unassembled WGS sequence"/>
</dbReference>
<reference evidence="7 8" key="1">
    <citation type="submission" date="2021-05" db="EMBL/GenBank/DDBJ databases">
        <title>A Polyphasic approach of four new species of the genus Ohtaekwangia: Ohtaekwangia histidinii sp. nov., Ohtaekwangia cretensis sp. nov., Ohtaekwangia indiensis sp. nov., Ohtaekwangia reichenbachii sp. nov. from diverse environment.</title>
        <authorList>
            <person name="Octaviana S."/>
        </authorList>
    </citation>
    <scope>NUCLEOTIDE SEQUENCE [LARGE SCALE GENOMIC DNA]</scope>
    <source>
        <strain evidence="7 8">PWU5</strain>
    </source>
</reference>
<dbReference type="Gene3D" id="2.60.120.560">
    <property type="entry name" value="Exo-inulinase, domain 1"/>
    <property type="match status" value="1"/>
</dbReference>
<dbReference type="GO" id="GO:0009279">
    <property type="term" value="C:cell outer membrane"/>
    <property type="evidence" value="ECO:0007669"/>
    <property type="project" value="UniProtKB-SubCell"/>
</dbReference>
<dbReference type="Pfam" id="PF00691">
    <property type="entry name" value="OmpA"/>
    <property type="match status" value="1"/>
</dbReference>
<protein>
    <submittedName>
        <fullName evidence="7">OmpA family protein</fullName>
    </submittedName>
</protein>
<keyword evidence="5" id="KW-0732">Signal</keyword>
<dbReference type="AlphaFoldDB" id="A0AAP2E4Q6"/>
<proteinExistence type="predicted"/>
<gene>
    <name evidence="7" type="ORF">KK062_28585</name>
</gene>
<dbReference type="InterPro" id="IPR006664">
    <property type="entry name" value="OMP_bac"/>
</dbReference>
<evidence type="ECO:0000259" key="6">
    <source>
        <dbReference type="PROSITE" id="PS51123"/>
    </source>
</evidence>
<dbReference type="InterPro" id="IPR011659">
    <property type="entry name" value="WD40"/>
</dbReference>
<keyword evidence="2 4" id="KW-0472">Membrane</keyword>
<evidence type="ECO:0000256" key="4">
    <source>
        <dbReference type="PROSITE-ProRule" id="PRU00473"/>
    </source>
</evidence>
<dbReference type="Pfam" id="PF07676">
    <property type="entry name" value="PD40"/>
    <property type="match status" value="2"/>
</dbReference>
<evidence type="ECO:0000256" key="3">
    <source>
        <dbReference type="ARBA" id="ARBA00023237"/>
    </source>
</evidence>
<keyword evidence="3" id="KW-0998">Cell outer membrane</keyword>
<dbReference type="SUPFAM" id="SSF82171">
    <property type="entry name" value="DPP6 N-terminal domain-like"/>
    <property type="match status" value="1"/>
</dbReference>
<sequence length="688" mass="76471">MKYLLTTCAMCMASLLMAQKNVVFREDFDNNNNSWSTSFAQGTGAIADGVYTVDKTSGDGNFYFYKTQGYEPDKDYTVEASIRQVSGVEDYGYGMCWGAFDNAYSFAISSNGMFTIYCYVNKEYTSLQAWTKSAAIKPLGQYNKLTVSLKGDKLLYYINDQLVHEAPPVALWGFDLGVFVARTMKIQTDYVEFRQDKEGIRLIDNYPKELVKEDLGPNINTEVGEIAPNISADGKTLYFARSLTETNSDIFVAERQVDGKWSKAQDIGKPLNNISYNFVIGVTPDGNTLYVGNTYNADGTQKGPGLSVSRRTASGWSTPQDVVITNFKNKAKYVYYNFAPDGKTLILCLQMDDRRTDQDLYISFLQPDNTWSEPKNLGKTLNTAGDEPCAFVAGDGVTMYFSSNGKTGYGGYDVFITRRLDDTWLNWSEPLNLGPAVNSANGELYYVVPATGEYAYMSIYNDATVRDNLVRVNVPESAKPKPVVMISGRVLDSKTGKPLAADVKYESLTTGKELGIARTNPVDGAYKIALVSGQEYGFLAQADGYYPESQNINAGDVKVYTEITRDLYLGPIEVGQAIRLNNVFFDFAKFTLRPQSHAELNRLIEFLKGHPTMTIELGGHTDNVGDEATNMKLSQNRVNAVKEYLAANGIDATRLVAKGYGKSKPRADNKTEEGRQTNRRVEFIFLKQ</sequence>
<dbReference type="InterPro" id="IPR006665">
    <property type="entry name" value="OmpA-like"/>
</dbReference>
<dbReference type="PRINTS" id="PR01021">
    <property type="entry name" value="OMPADOMAIN"/>
</dbReference>
<dbReference type="SUPFAM" id="SSF103088">
    <property type="entry name" value="OmpA-like"/>
    <property type="match status" value="1"/>
</dbReference>
<comment type="subcellular location">
    <subcellularLocation>
        <location evidence="1">Cell outer membrane</location>
    </subcellularLocation>
</comment>
<dbReference type="PROSITE" id="PS51123">
    <property type="entry name" value="OMPA_2"/>
    <property type="match status" value="1"/>
</dbReference>